<proteinExistence type="predicted"/>
<accession>A0AAW0DT93</accession>
<feature type="region of interest" description="Disordered" evidence="1">
    <location>
        <begin position="141"/>
        <end position="198"/>
    </location>
</feature>
<organism evidence="2 3">
    <name type="scientific">Paramarasmius palmivorus</name>
    <dbReference type="NCBI Taxonomy" id="297713"/>
    <lineage>
        <taxon>Eukaryota</taxon>
        <taxon>Fungi</taxon>
        <taxon>Dikarya</taxon>
        <taxon>Basidiomycota</taxon>
        <taxon>Agaricomycotina</taxon>
        <taxon>Agaricomycetes</taxon>
        <taxon>Agaricomycetidae</taxon>
        <taxon>Agaricales</taxon>
        <taxon>Marasmiineae</taxon>
        <taxon>Marasmiaceae</taxon>
        <taxon>Paramarasmius</taxon>
    </lineage>
</organism>
<keyword evidence="3" id="KW-1185">Reference proteome</keyword>
<reference evidence="2 3" key="1">
    <citation type="submission" date="2024-01" db="EMBL/GenBank/DDBJ databases">
        <title>A draft genome for a cacao thread blight-causing isolate of Paramarasmius palmivorus.</title>
        <authorList>
            <person name="Baruah I.K."/>
            <person name="Bukari Y."/>
            <person name="Amoako-Attah I."/>
            <person name="Meinhardt L.W."/>
            <person name="Bailey B.A."/>
            <person name="Cohen S.P."/>
        </authorList>
    </citation>
    <scope>NUCLEOTIDE SEQUENCE [LARGE SCALE GENOMIC DNA]</scope>
    <source>
        <strain evidence="2 3">GH-12</strain>
    </source>
</reference>
<dbReference type="EMBL" id="JAYKXP010000008">
    <property type="protein sequence ID" value="KAK7054824.1"/>
    <property type="molecule type" value="Genomic_DNA"/>
</dbReference>
<dbReference type="AlphaFoldDB" id="A0AAW0DT93"/>
<sequence length="198" mass="20540">MLSTHSINYPVNNDAISPSSSHPMAHFMPSPSTSVPTMPSPWLPVPDPGPGLISPSQSTSADYLPRAGSPVSLSEQTPSRMLQVTNGAPPSTTGRGITVVSSPYSSGYTPGGYNVTNPDADSHTNLLPLVDTKTNVAATSGVDAARDRSGATDVKGRRSSLDLNEGGPSGVWDHANASAPTLRHTRQDSEPPPPAYSL</sequence>
<feature type="compositionally biased region" description="Basic and acidic residues" evidence="1">
    <location>
        <begin position="144"/>
        <end position="160"/>
    </location>
</feature>
<comment type="caution">
    <text evidence="2">The sequence shown here is derived from an EMBL/GenBank/DDBJ whole genome shotgun (WGS) entry which is preliminary data.</text>
</comment>
<protein>
    <submittedName>
        <fullName evidence="2">Uncharacterized protein</fullName>
    </submittedName>
</protein>
<name>A0AAW0DT93_9AGAR</name>
<evidence type="ECO:0000313" key="3">
    <source>
        <dbReference type="Proteomes" id="UP001383192"/>
    </source>
</evidence>
<evidence type="ECO:0000256" key="1">
    <source>
        <dbReference type="SAM" id="MobiDB-lite"/>
    </source>
</evidence>
<dbReference type="Proteomes" id="UP001383192">
    <property type="component" value="Unassembled WGS sequence"/>
</dbReference>
<evidence type="ECO:0000313" key="2">
    <source>
        <dbReference type="EMBL" id="KAK7054824.1"/>
    </source>
</evidence>
<feature type="region of interest" description="Disordered" evidence="1">
    <location>
        <begin position="56"/>
        <end position="77"/>
    </location>
</feature>
<gene>
    <name evidence="2" type="ORF">VNI00_003287</name>
</gene>